<organism evidence="2 3">
    <name type="scientific">Nesidiocoris tenuis</name>
    <dbReference type="NCBI Taxonomy" id="355587"/>
    <lineage>
        <taxon>Eukaryota</taxon>
        <taxon>Metazoa</taxon>
        <taxon>Ecdysozoa</taxon>
        <taxon>Arthropoda</taxon>
        <taxon>Hexapoda</taxon>
        <taxon>Insecta</taxon>
        <taxon>Pterygota</taxon>
        <taxon>Neoptera</taxon>
        <taxon>Paraneoptera</taxon>
        <taxon>Hemiptera</taxon>
        <taxon>Heteroptera</taxon>
        <taxon>Panheteroptera</taxon>
        <taxon>Cimicomorpha</taxon>
        <taxon>Miridae</taxon>
        <taxon>Dicyphina</taxon>
        <taxon>Nesidiocoris</taxon>
    </lineage>
</organism>
<protein>
    <submittedName>
        <fullName evidence="2">Uncharacterized protein</fullName>
    </submittedName>
</protein>
<sequence length="77" mass="8882">MEGLPPTVSSYILPLLIPRVPALSSHYPTGFILMRHYPVRPRYVSATQLLFEIDEGFLLVMLMCFDFFFIADKSAHY</sequence>
<evidence type="ECO:0000256" key="1">
    <source>
        <dbReference type="SAM" id="Phobius"/>
    </source>
</evidence>
<dbReference type="AlphaFoldDB" id="A0A6H5GDI1"/>
<feature type="non-terminal residue" evidence="2">
    <location>
        <position position="77"/>
    </location>
</feature>
<name>A0A6H5GDI1_9HEMI</name>
<keyword evidence="1" id="KW-0472">Membrane</keyword>
<keyword evidence="1" id="KW-0812">Transmembrane</keyword>
<evidence type="ECO:0000313" key="2">
    <source>
        <dbReference type="EMBL" id="CAB0001133.1"/>
    </source>
</evidence>
<reference evidence="2 3" key="1">
    <citation type="submission" date="2020-02" db="EMBL/GenBank/DDBJ databases">
        <authorList>
            <person name="Ferguson B K."/>
        </authorList>
    </citation>
    <scope>NUCLEOTIDE SEQUENCE [LARGE SCALE GENOMIC DNA]</scope>
</reference>
<dbReference type="Proteomes" id="UP000479000">
    <property type="component" value="Unassembled WGS sequence"/>
</dbReference>
<keyword evidence="3" id="KW-1185">Reference proteome</keyword>
<evidence type="ECO:0000313" key="3">
    <source>
        <dbReference type="Proteomes" id="UP000479000"/>
    </source>
</evidence>
<feature type="transmembrane region" description="Helical" evidence="1">
    <location>
        <begin position="49"/>
        <end position="71"/>
    </location>
</feature>
<keyword evidence="1" id="KW-1133">Transmembrane helix</keyword>
<dbReference type="EMBL" id="CADCXU010010426">
    <property type="protein sequence ID" value="CAB0001133.1"/>
    <property type="molecule type" value="Genomic_DNA"/>
</dbReference>
<accession>A0A6H5GDI1</accession>
<gene>
    <name evidence="2" type="ORF">NTEN_LOCUS6920</name>
</gene>
<proteinExistence type="predicted"/>